<accession>A0A1E3WNW9</accession>
<dbReference type="Proteomes" id="UP000095131">
    <property type="component" value="Unassembled WGS sequence"/>
</dbReference>
<evidence type="ECO:0000313" key="1">
    <source>
        <dbReference type="EMBL" id="ODS11444.1"/>
    </source>
</evidence>
<organism evidence="1 2">
    <name type="scientific">Vibrio scophthalmi</name>
    <dbReference type="NCBI Taxonomy" id="45658"/>
    <lineage>
        <taxon>Bacteria</taxon>
        <taxon>Pseudomonadati</taxon>
        <taxon>Pseudomonadota</taxon>
        <taxon>Gammaproteobacteria</taxon>
        <taxon>Vibrionales</taxon>
        <taxon>Vibrionaceae</taxon>
        <taxon>Vibrio</taxon>
    </lineage>
</organism>
<comment type="caution">
    <text evidence="1">The sequence shown here is derived from an EMBL/GenBank/DDBJ whole genome shotgun (WGS) entry which is preliminary data.</text>
</comment>
<evidence type="ECO:0000313" key="2">
    <source>
        <dbReference type="Proteomes" id="UP000095131"/>
    </source>
</evidence>
<name>A0A1E3WNW9_9VIBR</name>
<sequence length="41" mass="4708">MISVPNVVLTTNVLVYHYEKGQHKLTFFILDQKSGLAFRKA</sequence>
<gene>
    <name evidence="1" type="ORF">VSF3289_01709</name>
</gene>
<reference evidence="1 2" key="1">
    <citation type="submission" date="2016-08" db="EMBL/GenBank/DDBJ databases">
        <title>Genome sequencing of Vibrio scophthalmi strain FP3289, an isolated from Paralichthys olivaceus.</title>
        <authorList>
            <person name="Han H.-J."/>
        </authorList>
    </citation>
    <scope>NUCLEOTIDE SEQUENCE [LARGE SCALE GENOMIC DNA]</scope>
    <source>
        <strain evidence="1 2">FP3289</strain>
    </source>
</reference>
<protein>
    <submittedName>
        <fullName evidence="1">Uncharacterized protein</fullName>
    </submittedName>
</protein>
<proteinExistence type="predicted"/>
<dbReference type="EMBL" id="MDCJ01000002">
    <property type="protein sequence ID" value="ODS11444.1"/>
    <property type="molecule type" value="Genomic_DNA"/>
</dbReference>
<dbReference type="AlphaFoldDB" id="A0A1E3WNW9"/>